<keyword evidence="1 5" id="KW-0474">Menaquinone biosynthesis</keyword>
<keyword evidence="3 5" id="KW-0547">Nucleotide-binding</keyword>
<gene>
    <name evidence="5" type="primary">menE</name>
    <name evidence="8" type="ORF">JOC48_001386</name>
</gene>
<proteinExistence type="inferred from homology"/>
<dbReference type="InterPro" id="IPR000873">
    <property type="entry name" value="AMP-dep_synth/lig_dom"/>
</dbReference>
<accession>A0ABS2MYE7</accession>
<feature type="domain" description="AMP-binding enzyme C-terminal" evidence="7">
    <location>
        <begin position="408"/>
        <end position="482"/>
    </location>
</feature>
<dbReference type="SUPFAM" id="SSF56801">
    <property type="entry name" value="Acetyl-CoA synthetase-like"/>
    <property type="match status" value="1"/>
</dbReference>
<dbReference type="Gene3D" id="3.30.300.30">
    <property type="match status" value="1"/>
</dbReference>
<dbReference type="HAMAP" id="MF_00731">
    <property type="entry name" value="MenE"/>
    <property type="match status" value="1"/>
</dbReference>
<dbReference type="InterPro" id="IPR042099">
    <property type="entry name" value="ANL_N_sf"/>
</dbReference>
<dbReference type="InterPro" id="IPR045851">
    <property type="entry name" value="AMP-bd_C_sf"/>
</dbReference>
<comment type="catalytic activity">
    <reaction evidence="5">
        <text>2-succinylbenzoate + ATP + CoA = 2-succinylbenzoyl-CoA + AMP + diphosphate</text>
        <dbReference type="Rhea" id="RHEA:17009"/>
        <dbReference type="ChEBI" id="CHEBI:18325"/>
        <dbReference type="ChEBI" id="CHEBI:30616"/>
        <dbReference type="ChEBI" id="CHEBI:33019"/>
        <dbReference type="ChEBI" id="CHEBI:57287"/>
        <dbReference type="ChEBI" id="CHEBI:57364"/>
        <dbReference type="ChEBI" id="CHEBI:456215"/>
        <dbReference type="EC" id="6.2.1.26"/>
    </reaction>
</comment>
<comment type="caution">
    <text evidence="8">The sequence shown here is derived from an EMBL/GenBank/DDBJ whole genome shotgun (WGS) entry which is preliminary data.</text>
</comment>
<dbReference type="PROSITE" id="PS00455">
    <property type="entry name" value="AMP_BINDING"/>
    <property type="match status" value="1"/>
</dbReference>
<evidence type="ECO:0000256" key="2">
    <source>
        <dbReference type="ARBA" id="ARBA00022598"/>
    </source>
</evidence>
<keyword evidence="9" id="KW-1185">Reference proteome</keyword>
<dbReference type="RefSeq" id="WP_204498318.1">
    <property type="nucleotide sequence ID" value="NZ_JAFBDR010000006.1"/>
</dbReference>
<dbReference type="InterPro" id="IPR010192">
    <property type="entry name" value="MenE"/>
</dbReference>
<comment type="function">
    <text evidence="5">Converts 2-succinylbenzoate (OSB) to 2-succinylbenzoyl-CoA (OSB-CoA).</text>
</comment>
<keyword evidence="2 5" id="KW-0436">Ligase</keyword>
<keyword evidence="4 5" id="KW-0067">ATP-binding</keyword>
<dbReference type="InterPro" id="IPR020845">
    <property type="entry name" value="AMP-binding_CS"/>
</dbReference>
<comment type="similarity">
    <text evidence="5">Belongs to the ATP-dependent AMP-binding enzyme family. MenE subfamily.</text>
</comment>
<evidence type="ECO:0000256" key="4">
    <source>
        <dbReference type="ARBA" id="ARBA00022840"/>
    </source>
</evidence>
<dbReference type="Pfam" id="PF13193">
    <property type="entry name" value="AMP-binding_C"/>
    <property type="match status" value="1"/>
</dbReference>
<evidence type="ECO:0000259" key="6">
    <source>
        <dbReference type="Pfam" id="PF00501"/>
    </source>
</evidence>
<dbReference type="Proteomes" id="UP001296943">
    <property type="component" value="Unassembled WGS sequence"/>
</dbReference>
<sequence length="495" mass="54683">MTVETMPHWLDKRADLTPHEIAIEDSVGPLTFEQLQRYSKMMAKKLANVGVLEGDHVAIFSNNSADYPCALYALSYLGAVAVLINTRLSPKEIAYQLNDAEVSLLFTSSEMHDVSKRVIAKADKDIELRAIEALIIEKEKQVPLKEEINLNDLFTIVYTSGTTGSPKGVMHTYGNHWWSAVSSALNLGLNEKDKWLAALPLFHVGGLSILMKSVIYGMPVYLLDKFDVEQVHDAIMNKQVTSASVVAVMLERLMERLDGSHYPETFRCMLLGGGPAPKPLLEKAKAARIPVYQTYGMTETSSQIVTLSPQYALTKLGSAGKALFPAQLKIVNEGGSEQPAMCAGEILVKGPMVTGGYYQNSEANKQAFQQDWLATGDIGYLDEEGFLYVLDRRKDLIISGGENVYPAEVESVLLEMDGIKEVGVVGKEDDAWGQVPVAFVVKSEEAVTDDQIINHCHLHLAKFKVPKAVYFVDSLPRNASNKLLRTKLVDRLKNF</sequence>
<evidence type="ECO:0000256" key="1">
    <source>
        <dbReference type="ARBA" id="ARBA00022428"/>
    </source>
</evidence>
<evidence type="ECO:0000259" key="7">
    <source>
        <dbReference type="Pfam" id="PF13193"/>
    </source>
</evidence>
<dbReference type="Gene3D" id="3.40.50.12780">
    <property type="entry name" value="N-terminal domain of ligase-like"/>
    <property type="match status" value="1"/>
</dbReference>
<dbReference type="NCBIfam" id="TIGR01923">
    <property type="entry name" value="menE"/>
    <property type="match status" value="1"/>
</dbReference>
<dbReference type="InterPro" id="IPR050237">
    <property type="entry name" value="ATP-dep_AMP-bd_enzyme"/>
</dbReference>
<evidence type="ECO:0000313" key="8">
    <source>
        <dbReference type="EMBL" id="MBM7570906.1"/>
    </source>
</evidence>
<dbReference type="InterPro" id="IPR025110">
    <property type="entry name" value="AMP-bd_C"/>
</dbReference>
<comment type="pathway">
    <text evidence="5">Quinol/quinone metabolism; menaquinone biosynthesis.</text>
</comment>
<comment type="pathway">
    <text evidence="5">Quinol/quinone metabolism; 1,4-dihydroxy-2-naphthoate biosynthesis; 1,4-dihydroxy-2-naphthoate from chorismate: step 5/7.</text>
</comment>
<dbReference type="PANTHER" id="PTHR43767">
    <property type="entry name" value="LONG-CHAIN-FATTY-ACID--COA LIGASE"/>
    <property type="match status" value="1"/>
</dbReference>
<dbReference type="NCBIfam" id="NF002966">
    <property type="entry name" value="PRK03640.1"/>
    <property type="match status" value="1"/>
</dbReference>
<name>A0ABS2MYE7_9BACI</name>
<evidence type="ECO:0000256" key="5">
    <source>
        <dbReference type="HAMAP-Rule" id="MF_00731"/>
    </source>
</evidence>
<reference evidence="8 9" key="1">
    <citation type="submission" date="2021-01" db="EMBL/GenBank/DDBJ databases">
        <title>Genomic Encyclopedia of Type Strains, Phase IV (KMG-IV): sequencing the most valuable type-strain genomes for metagenomic binning, comparative biology and taxonomic classification.</title>
        <authorList>
            <person name="Goeker M."/>
        </authorList>
    </citation>
    <scope>NUCLEOTIDE SEQUENCE [LARGE SCALE GENOMIC DNA]</scope>
    <source>
        <strain evidence="8 9">DSM 23711</strain>
    </source>
</reference>
<feature type="domain" description="AMP-dependent synthetase/ligase" evidence="6">
    <location>
        <begin position="11"/>
        <end position="358"/>
    </location>
</feature>
<dbReference type="EC" id="6.2.1.26" evidence="5"/>
<dbReference type="GO" id="GO:0008756">
    <property type="term" value="F:o-succinylbenzoate-CoA ligase activity"/>
    <property type="evidence" value="ECO:0007669"/>
    <property type="project" value="UniProtKB-EC"/>
</dbReference>
<dbReference type="CDD" id="cd05912">
    <property type="entry name" value="OSB_CoA_lg"/>
    <property type="match status" value="1"/>
</dbReference>
<protein>
    <recommendedName>
        <fullName evidence="5">2-succinylbenzoate--CoA ligase</fullName>
        <ecNumber evidence="5">6.2.1.26</ecNumber>
    </recommendedName>
    <alternativeName>
        <fullName evidence="5">o-succinylbenzoyl-CoA synthetase</fullName>
        <shortName evidence="5">OSB-CoA synthetase</shortName>
    </alternativeName>
</protein>
<organism evidence="8 9">
    <name type="scientific">Aquibacillus albus</name>
    <dbReference type="NCBI Taxonomy" id="1168171"/>
    <lineage>
        <taxon>Bacteria</taxon>
        <taxon>Bacillati</taxon>
        <taxon>Bacillota</taxon>
        <taxon>Bacilli</taxon>
        <taxon>Bacillales</taxon>
        <taxon>Bacillaceae</taxon>
        <taxon>Aquibacillus</taxon>
    </lineage>
</organism>
<dbReference type="Pfam" id="PF00501">
    <property type="entry name" value="AMP-binding"/>
    <property type="match status" value="1"/>
</dbReference>
<evidence type="ECO:0000256" key="3">
    <source>
        <dbReference type="ARBA" id="ARBA00022741"/>
    </source>
</evidence>
<evidence type="ECO:0000313" key="9">
    <source>
        <dbReference type="Proteomes" id="UP001296943"/>
    </source>
</evidence>
<dbReference type="EMBL" id="JAFBDR010000006">
    <property type="protein sequence ID" value="MBM7570906.1"/>
    <property type="molecule type" value="Genomic_DNA"/>
</dbReference>
<dbReference type="PANTHER" id="PTHR43767:SF1">
    <property type="entry name" value="NONRIBOSOMAL PEPTIDE SYNTHASE PES1 (EUROFUNG)-RELATED"/>
    <property type="match status" value="1"/>
</dbReference>